<reference evidence="2 4" key="2">
    <citation type="journal article" date="2013" name="Nature">
        <title>Insights into bilaterian evolution from three spiralian genomes.</title>
        <authorList>
            <person name="Simakov O."/>
            <person name="Marletaz F."/>
            <person name="Cho S.J."/>
            <person name="Edsinger-Gonzales E."/>
            <person name="Havlak P."/>
            <person name="Hellsten U."/>
            <person name="Kuo D.H."/>
            <person name="Larsson T."/>
            <person name="Lv J."/>
            <person name="Arendt D."/>
            <person name="Savage R."/>
            <person name="Osoegawa K."/>
            <person name="de Jong P."/>
            <person name="Grimwood J."/>
            <person name="Chapman J.A."/>
            <person name="Shapiro H."/>
            <person name="Aerts A."/>
            <person name="Otillar R.P."/>
            <person name="Terry A.Y."/>
            <person name="Boore J.L."/>
            <person name="Grigoriev I.V."/>
            <person name="Lindberg D.R."/>
            <person name="Seaver E.C."/>
            <person name="Weisblat D.A."/>
            <person name="Putnam N.H."/>
            <person name="Rokhsar D.S."/>
        </authorList>
    </citation>
    <scope>NUCLEOTIDE SEQUENCE</scope>
</reference>
<accession>T1FED4</accession>
<feature type="compositionally biased region" description="Polar residues" evidence="1">
    <location>
        <begin position="138"/>
        <end position="173"/>
    </location>
</feature>
<evidence type="ECO:0000256" key="1">
    <source>
        <dbReference type="SAM" id="MobiDB-lite"/>
    </source>
</evidence>
<dbReference type="CTD" id="20207183"/>
<gene>
    <name evidence="3" type="primary">20207183</name>
    <name evidence="2" type="ORF">HELRODRAFT_179217</name>
</gene>
<evidence type="ECO:0000313" key="3">
    <source>
        <dbReference type="EnsemblMetazoa" id="HelroP179217"/>
    </source>
</evidence>
<feature type="compositionally biased region" description="Basic and acidic residues" evidence="1">
    <location>
        <begin position="252"/>
        <end position="321"/>
    </location>
</feature>
<dbReference type="GeneID" id="20207183"/>
<feature type="compositionally biased region" description="Basic and acidic residues" evidence="1">
    <location>
        <begin position="193"/>
        <end position="205"/>
    </location>
</feature>
<keyword evidence="4" id="KW-1185">Reference proteome</keyword>
<dbReference type="STRING" id="6412.T1FED4"/>
<evidence type="ECO:0000313" key="4">
    <source>
        <dbReference type="Proteomes" id="UP000015101"/>
    </source>
</evidence>
<dbReference type="AlphaFoldDB" id="T1FED4"/>
<dbReference type="KEGG" id="hro:HELRODRAFT_179217"/>
<dbReference type="EMBL" id="AMQM01006785">
    <property type="status" value="NOT_ANNOTATED_CDS"/>
    <property type="molecule type" value="Genomic_DNA"/>
</dbReference>
<dbReference type="HOGENOM" id="CLU_781385_0_0_1"/>
<feature type="compositionally biased region" description="Polar residues" evidence="1">
    <location>
        <begin position="208"/>
        <end position="219"/>
    </location>
</feature>
<feature type="region of interest" description="Disordered" evidence="1">
    <location>
        <begin position="138"/>
        <end position="225"/>
    </location>
</feature>
<feature type="region of interest" description="Disordered" evidence="1">
    <location>
        <begin position="248"/>
        <end position="321"/>
    </location>
</feature>
<name>T1FED4_HELRO</name>
<feature type="compositionally biased region" description="Basic and acidic residues" evidence="1">
    <location>
        <begin position="174"/>
        <end position="186"/>
    </location>
</feature>
<dbReference type="Proteomes" id="UP000015101">
    <property type="component" value="Unassembled WGS sequence"/>
</dbReference>
<dbReference type="EnsemblMetazoa" id="HelroT179217">
    <property type="protein sequence ID" value="HelroP179217"/>
    <property type="gene ID" value="HelroG179217"/>
</dbReference>
<dbReference type="RefSeq" id="XP_009026324.1">
    <property type="nucleotide sequence ID" value="XM_009028076.1"/>
</dbReference>
<reference evidence="4" key="1">
    <citation type="submission" date="2012-12" db="EMBL/GenBank/DDBJ databases">
        <authorList>
            <person name="Hellsten U."/>
            <person name="Grimwood J."/>
            <person name="Chapman J.A."/>
            <person name="Shapiro H."/>
            <person name="Aerts A."/>
            <person name="Otillar R.P."/>
            <person name="Terry A.Y."/>
            <person name="Boore J.L."/>
            <person name="Simakov O."/>
            <person name="Marletaz F."/>
            <person name="Cho S.-J."/>
            <person name="Edsinger-Gonzales E."/>
            <person name="Havlak P."/>
            <person name="Kuo D.-H."/>
            <person name="Larsson T."/>
            <person name="Lv J."/>
            <person name="Arendt D."/>
            <person name="Savage R."/>
            <person name="Osoegawa K."/>
            <person name="de Jong P."/>
            <person name="Lindberg D.R."/>
            <person name="Seaver E.C."/>
            <person name="Weisblat D.A."/>
            <person name="Putnam N.H."/>
            <person name="Grigoriev I.V."/>
            <person name="Rokhsar D.S."/>
        </authorList>
    </citation>
    <scope>NUCLEOTIDE SEQUENCE</scope>
</reference>
<dbReference type="InParanoid" id="T1FED4"/>
<evidence type="ECO:0000313" key="2">
    <source>
        <dbReference type="EMBL" id="ESN95449.1"/>
    </source>
</evidence>
<reference evidence="3" key="3">
    <citation type="submission" date="2015-06" db="UniProtKB">
        <authorList>
            <consortium name="EnsemblMetazoa"/>
        </authorList>
    </citation>
    <scope>IDENTIFICATION</scope>
</reference>
<sequence>MTSFLYVSTEIFTDSLSDSLSQDQKEGPTTTISSTINLNQHNILGTDTEDDAEIVSYISSDIQMNDSSDPRSNLEARAYISLDDDQVPSSCYETPIDANCSLVMSGGNKLAELPDLNSILMSNSKLHLTSTEQFSEATNMQQQGAGSVNISSTNQKCETNSANPLQQLTSNPDDPSKNFKSDEVNQHEVTGLKSREFSAESDLKSNKSRSTAGTGNNFENIRGVSPVKKSSSGVFALGSPAYASPLANNTLLRDDATPPKSKERDEKVRLARERKLEEQRKKQQEMEEAMQKAEEVRRKQEEDRRKKIEEARKKEEEHRAIVEERRRKLLDEDLKDKDFGTFLCCPEDDGDDIDD</sequence>
<proteinExistence type="predicted"/>
<protein>
    <submittedName>
        <fullName evidence="2 3">Uncharacterized protein</fullName>
    </submittedName>
</protein>
<dbReference type="EMBL" id="KB097519">
    <property type="protein sequence ID" value="ESN95449.1"/>
    <property type="molecule type" value="Genomic_DNA"/>
</dbReference>
<organism evidence="3 4">
    <name type="scientific">Helobdella robusta</name>
    <name type="common">Californian leech</name>
    <dbReference type="NCBI Taxonomy" id="6412"/>
    <lineage>
        <taxon>Eukaryota</taxon>
        <taxon>Metazoa</taxon>
        <taxon>Spiralia</taxon>
        <taxon>Lophotrochozoa</taxon>
        <taxon>Annelida</taxon>
        <taxon>Clitellata</taxon>
        <taxon>Hirudinea</taxon>
        <taxon>Rhynchobdellida</taxon>
        <taxon>Glossiphoniidae</taxon>
        <taxon>Helobdella</taxon>
    </lineage>
</organism>